<dbReference type="EMBL" id="SIHI01000001">
    <property type="protein sequence ID" value="TWT57772.1"/>
    <property type="molecule type" value="Genomic_DNA"/>
</dbReference>
<reference evidence="1 2" key="1">
    <citation type="submission" date="2019-02" db="EMBL/GenBank/DDBJ databases">
        <title>Deep-cultivation of Planctomycetes and their phenomic and genomic characterization uncovers novel biology.</title>
        <authorList>
            <person name="Wiegand S."/>
            <person name="Jogler M."/>
            <person name="Boedeker C."/>
            <person name="Pinto D."/>
            <person name="Vollmers J."/>
            <person name="Rivas-Marin E."/>
            <person name="Kohn T."/>
            <person name="Peeters S.H."/>
            <person name="Heuer A."/>
            <person name="Rast P."/>
            <person name="Oberbeckmann S."/>
            <person name="Bunk B."/>
            <person name="Jeske O."/>
            <person name="Meyerdierks A."/>
            <person name="Storesund J.E."/>
            <person name="Kallscheuer N."/>
            <person name="Luecker S."/>
            <person name="Lage O.M."/>
            <person name="Pohl T."/>
            <person name="Merkel B.J."/>
            <person name="Hornburger P."/>
            <person name="Mueller R.-W."/>
            <person name="Bruemmer F."/>
            <person name="Labrenz M."/>
            <person name="Spormann A.M."/>
            <person name="Op Den Camp H."/>
            <person name="Overmann J."/>
            <person name="Amann R."/>
            <person name="Jetten M.S.M."/>
            <person name="Mascher T."/>
            <person name="Medema M.H."/>
            <person name="Devos D.P."/>
            <person name="Kaster A.-K."/>
            <person name="Ovreas L."/>
            <person name="Rohde M."/>
            <person name="Galperin M.Y."/>
            <person name="Jogler C."/>
        </authorList>
    </citation>
    <scope>NUCLEOTIDE SEQUENCE [LARGE SCALE GENOMIC DNA]</scope>
    <source>
        <strain evidence="1 2">KOR42</strain>
    </source>
</reference>
<accession>A0A5C5X6Y5</accession>
<proteinExistence type="predicted"/>
<sequence>MVQPTCSVGAQSDKKDSPRTVNGGIALILDSIANGEVFYTDSTRTGSLCVKDIRHPQHCAELVKL</sequence>
<dbReference type="Proteomes" id="UP000317243">
    <property type="component" value="Unassembled WGS sequence"/>
</dbReference>
<evidence type="ECO:0000313" key="2">
    <source>
        <dbReference type="Proteomes" id="UP000317243"/>
    </source>
</evidence>
<organism evidence="1 2">
    <name type="scientific">Thalassoglobus neptunius</name>
    <dbReference type="NCBI Taxonomy" id="1938619"/>
    <lineage>
        <taxon>Bacteria</taxon>
        <taxon>Pseudomonadati</taxon>
        <taxon>Planctomycetota</taxon>
        <taxon>Planctomycetia</taxon>
        <taxon>Planctomycetales</taxon>
        <taxon>Planctomycetaceae</taxon>
        <taxon>Thalassoglobus</taxon>
    </lineage>
</organism>
<keyword evidence="2" id="KW-1185">Reference proteome</keyword>
<dbReference type="AlphaFoldDB" id="A0A5C5X6Y5"/>
<evidence type="ECO:0000313" key="1">
    <source>
        <dbReference type="EMBL" id="TWT57772.1"/>
    </source>
</evidence>
<protein>
    <submittedName>
        <fullName evidence="1">Uncharacterized protein</fullName>
    </submittedName>
</protein>
<name>A0A5C5X6Y5_9PLAN</name>
<gene>
    <name evidence="1" type="ORF">KOR42_11380</name>
</gene>
<comment type="caution">
    <text evidence="1">The sequence shown here is derived from an EMBL/GenBank/DDBJ whole genome shotgun (WGS) entry which is preliminary data.</text>
</comment>